<dbReference type="AlphaFoldDB" id="A0A699XD50"/>
<proteinExistence type="predicted"/>
<sequence length="85" mass="9152">RPAGAAAASPGPARPPPPARRAQTPPGKPSTRRECRRCAPEKSGFYRNRGREKACRTEISTLSSRSRRCPPAARRGAYPALAATR</sequence>
<accession>A0A699XD50</accession>
<gene>
    <name evidence="2" type="ORF">Tci_929092</name>
</gene>
<evidence type="ECO:0000256" key="1">
    <source>
        <dbReference type="SAM" id="MobiDB-lite"/>
    </source>
</evidence>
<feature type="compositionally biased region" description="Low complexity" evidence="1">
    <location>
        <begin position="69"/>
        <end position="85"/>
    </location>
</feature>
<organism evidence="2">
    <name type="scientific">Tanacetum cinerariifolium</name>
    <name type="common">Dalmatian daisy</name>
    <name type="synonym">Chrysanthemum cinerariifolium</name>
    <dbReference type="NCBI Taxonomy" id="118510"/>
    <lineage>
        <taxon>Eukaryota</taxon>
        <taxon>Viridiplantae</taxon>
        <taxon>Streptophyta</taxon>
        <taxon>Embryophyta</taxon>
        <taxon>Tracheophyta</taxon>
        <taxon>Spermatophyta</taxon>
        <taxon>Magnoliopsida</taxon>
        <taxon>eudicotyledons</taxon>
        <taxon>Gunneridae</taxon>
        <taxon>Pentapetalae</taxon>
        <taxon>asterids</taxon>
        <taxon>campanulids</taxon>
        <taxon>Asterales</taxon>
        <taxon>Asteraceae</taxon>
        <taxon>Asteroideae</taxon>
        <taxon>Anthemideae</taxon>
        <taxon>Anthemidinae</taxon>
        <taxon>Tanacetum</taxon>
    </lineage>
</organism>
<protein>
    <submittedName>
        <fullName evidence="2">Uncharacterized protein</fullName>
    </submittedName>
</protein>
<name>A0A699XD50_TANCI</name>
<feature type="region of interest" description="Disordered" evidence="1">
    <location>
        <begin position="59"/>
        <end position="85"/>
    </location>
</feature>
<evidence type="ECO:0000313" key="2">
    <source>
        <dbReference type="EMBL" id="GFD57123.1"/>
    </source>
</evidence>
<feature type="non-terminal residue" evidence="2">
    <location>
        <position position="85"/>
    </location>
</feature>
<comment type="caution">
    <text evidence="2">The sequence shown here is derived from an EMBL/GenBank/DDBJ whole genome shotgun (WGS) entry which is preliminary data.</text>
</comment>
<feature type="non-terminal residue" evidence="2">
    <location>
        <position position="1"/>
    </location>
</feature>
<feature type="region of interest" description="Disordered" evidence="1">
    <location>
        <begin position="1"/>
        <end position="39"/>
    </location>
</feature>
<reference evidence="2" key="1">
    <citation type="journal article" date="2019" name="Sci. Rep.">
        <title>Draft genome of Tanacetum cinerariifolium, the natural source of mosquito coil.</title>
        <authorList>
            <person name="Yamashiro T."/>
            <person name="Shiraishi A."/>
            <person name="Satake H."/>
            <person name="Nakayama K."/>
        </authorList>
    </citation>
    <scope>NUCLEOTIDE SEQUENCE</scope>
</reference>
<dbReference type="EMBL" id="BKCJ011837259">
    <property type="protein sequence ID" value="GFD57123.1"/>
    <property type="molecule type" value="Genomic_DNA"/>
</dbReference>
<feature type="compositionally biased region" description="Low complexity" evidence="1">
    <location>
        <begin position="1"/>
        <end position="11"/>
    </location>
</feature>